<evidence type="ECO:0000256" key="2">
    <source>
        <dbReference type="ARBA" id="ARBA00010701"/>
    </source>
</evidence>
<dbReference type="OrthoDB" id="426718at2759"/>
<evidence type="ECO:0000313" key="10">
    <source>
        <dbReference type="EMBL" id="PKA66314.1"/>
    </source>
</evidence>
<comment type="similarity">
    <text evidence="2">Belongs to the AB hydrolase superfamily. Lipase family.</text>
</comment>
<evidence type="ECO:0000256" key="4">
    <source>
        <dbReference type="ARBA" id="ARBA00022640"/>
    </source>
</evidence>
<organism evidence="10 11">
    <name type="scientific">Apostasia shenzhenica</name>
    <dbReference type="NCBI Taxonomy" id="1088818"/>
    <lineage>
        <taxon>Eukaryota</taxon>
        <taxon>Viridiplantae</taxon>
        <taxon>Streptophyta</taxon>
        <taxon>Embryophyta</taxon>
        <taxon>Tracheophyta</taxon>
        <taxon>Spermatophyta</taxon>
        <taxon>Magnoliopsida</taxon>
        <taxon>Liliopsida</taxon>
        <taxon>Asparagales</taxon>
        <taxon>Orchidaceae</taxon>
        <taxon>Apostasioideae</taxon>
        <taxon>Apostasia</taxon>
    </lineage>
</organism>
<evidence type="ECO:0000256" key="5">
    <source>
        <dbReference type="ARBA" id="ARBA00022801"/>
    </source>
</evidence>
<dbReference type="GO" id="GO:0016042">
    <property type="term" value="P:lipid catabolic process"/>
    <property type="evidence" value="ECO:0007669"/>
    <property type="project" value="UniProtKB-KW"/>
</dbReference>
<name>A0A2I0BEW2_9ASPA</name>
<proteinExistence type="inferred from homology"/>
<dbReference type="EMBL" id="KZ451886">
    <property type="protein sequence ID" value="PKA66314.1"/>
    <property type="molecule type" value="Genomic_DNA"/>
</dbReference>
<dbReference type="Pfam" id="PF01764">
    <property type="entry name" value="Lipase_3"/>
    <property type="match status" value="1"/>
</dbReference>
<evidence type="ECO:0000256" key="3">
    <source>
        <dbReference type="ARBA" id="ARBA00022528"/>
    </source>
</evidence>
<dbReference type="PANTHER" id="PTHR31403:SF54">
    <property type="entry name" value="PHOSPHOLIPASE A(1) DAD1, CHLOROPLASTIC"/>
    <property type="match status" value="1"/>
</dbReference>
<keyword evidence="8" id="KW-0443">Lipid metabolism</keyword>
<feature type="domain" description="Fungal lipase-type" evidence="9">
    <location>
        <begin position="185"/>
        <end position="345"/>
    </location>
</feature>
<sequence length="429" mass="46339">MKSANSRARSSAMKISTSTTHIRPSCSSCPIIRRSISSSAATLPRQATSPAGVRLGRRWPEFQGSRNWDGLLDPLDDTLRSEILRYGAFVQAAYASCDFDPSSPSYATCRFPKHSLLGLAGLPSTGYRVTRSLHATAGSRLPSWAADAAAQHSPAWISRSSSWIGYVAVCQDHDEITRLGRRDIVVALRGTATFLEWLDNLHAALTHLPSAVAAVAAAAASGCGCSGIPEPMVQHGFWSLFTTGNDSYSSLRDQVRDEVRRLVGEYGDEEISLTIAGHSLGAALAVLVADDVKAMLGAEAPMVSVVSFGGPRVGNGSFRRRMEEQGSKVLRIVNCHDIITKVPGFVIDGEEEDGAIPSWLLSKTGWAYADIGRELRLRGRRTANVVACHDLSHYLQLVKQISGPSPFVSREDRQPGRWRWPAIVAGDAS</sequence>
<dbReference type="InterPro" id="IPR029058">
    <property type="entry name" value="AB_hydrolase_fold"/>
</dbReference>
<evidence type="ECO:0000256" key="1">
    <source>
        <dbReference type="ARBA" id="ARBA00004229"/>
    </source>
</evidence>
<dbReference type="GO" id="GO:0008970">
    <property type="term" value="F:phospholipase A1 activity"/>
    <property type="evidence" value="ECO:0007669"/>
    <property type="project" value="UniProtKB-EC"/>
</dbReference>
<dbReference type="Gene3D" id="3.40.50.1820">
    <property type="entry name" value="alpha/beta hydrolase"/>
    <property type="match status" value="1"/>
</dbReference>
<reference evidence="10 11" key="1">
    <citation type="journal article" date="2017" name="Nature">
        <title>The Apostasia genome and the evolution of orchids.</title>
        <authorList>
            <person name="Zhang G.Q."/>
            <person name="Liu K.W."/>
            <person name="Li Z."/>
            <person name="Lohaus R."/>
            <person name="Hsiao Y.Y."/>
            <person name="Niu S.C."/>
            <person name="Wang J.Y."/>
            <person name="Lin Y.C."/>
            <person name="Xu Q."/>
            <person name="Chen L.J."/>
            <person name="Yoshida K."/>
            <person name="Fujiwara S."/>
            <person name="Wang Z.W."/>
            <person name="Zhang Y.Q."/>
            <person name="Mitsuda N."/>
            <person name="Wang M."/>
            <person name="Liu G.H."/>
            <person name="Pecoraro L."/>
            <person name="Huang H.X."/>
            <person name="Xiao X.J."/>
            <person name="Lin M."/>
            <person name="Wu X.Y."/>
            <person name="Wu W.L."/>
            <person name="Chen Y.Y."/>
            <person name="Chang S.B."/>
            <person name="Sakamoto S."/>
            <person name="Ohme-Takagi M."/>
            <person name="Yagi M."/>
            <person name="Zeng S.J."/>
            <person name="Shen C.Y."/>
            <person name="Yeh C.M."/>
            <person name="Luo Y.B."/>
            <person name="Tsai W.C."/>
            <person name="Van de Peer Y."/>
            <person name="Liu Z.J."/>
        </authorList>
    </citation>
    <scope>NUCLEOTIDE SEQUENCE [LARGE SCALE GENOMIC DNA]</scope>
    <source>
        <strain evidence="11">cv. Shenzhen</strain>
        <tissue evidence="10">Stem</tissue>
    </source>
</reference>
<evidence type="ECO:0000256" key="6">
    <source>
        <dbReference type="ARBA" id="ARBA00022946"/>
    </source>
</evidence>
<keyword evidence="11" id="KW-1185">Reference proteome</keyword>
<evidence type="ECO:0000256" key="7">
    <source>
        <dbReference type="ARBA" id="ARBA00022963"/>
    </source>
</evidence>
<keyword evidence="3" id="KW-0150">Chloroplast</keyword>
<accession>A0A2I0BEW2</accession>
<keyword evidence="6" id="KW-0809">Transit peptide</keyword>
<dbReference type="PANTHER" id="PTHR31403">
    <property type="entry name" value="PHOSPHOLIPASE A1-IBETA2, CHLOROPLASTIC"/>
    <property type="match status" value="1"/>
</dbReference>
<keyword evidence="7" id="KW-0442">Lipid degradation</keyword>
<keyword evidence="5 10" id="KW-0378">Hydrolase</keyword>
<dbReference type="EC" id="3.1.1.32" evidence="10"/>
<evidence type="ECO:0000313" key="11">
    <source>
        <dbReference type="Proteomes" id="UP000236161"/>
    </source>
</evidence>
<evidence type="ECO:0000259" key="9">
    <source>
        <dbReference type="Pfam" id="PF01764"/>
    </source>
</evidence>
<dbReference type="AlphaFoldDB" id="A0A2I0BEW2"/>
<dbReference type="SUPFAM" id="SSF53474">
    <property type="entry name" value="alpha/beta-Hydrolases"/>
    <property type="match status" value="1"/>
</dbReference>
<gene>
    <name evidence="10" type="primary">DAD1</name>
    <name evidence="10" type="ORF">AXF42_Ash007011</name>
</gene>
<dbReference type="GO" id="GO:0009507">
    <property type="term" value="C:chloroplast"/>
    <property type="evidence" value="ECO:0007669"/>
    <property type="project" value="UniProtKB-SubCell"/>
</dbReference>
<dbReference type="CDD" id="cd00519">
    <property type="entry name" value="Lipase_3"/>
    <property type="match status" value="1"/>
</dbReference>
<protein>
    <submittedName>
        <fullName evidence="10">Phospholipase A(1) DAD1, chloroplastic</fullName>
        <ecNumber evidence="10">3.1.1.32</ecNumber>
    </submittedName>
</protein>
<comment type="subcellular location">
    <subcellularLocation>
        <location evidence="1">Plastid</location>
        <location evidence="1">Chloroplast</location>
    </subcellularLocation>
</comment>
<dbReference type="InterPro" id="IPR002921">
    <property type="entry name" value="Fungal_lipase-type"/>
</dbReference>
<keyword evidence="4" id="KW-0934">Plastid</keyword>
<evidence type="ECO:0000256" key="8">
    <source>
        <dbReference type="ARBA" id="ARBA00023098"/>
    </source>
</evidence>
<dbReference type="STRING" id="1088818.A0A2I0BEW2"/>
<dbReference type="Proteomes" id="UP000236161">
    <property type="component" value="Unassembled WGS sequence"/>
</dbReference>